<dbReference type="GO" id="GO:0015031">
    <property type="term" value="P:protein transport"/>
    <property type="evidence" value="ECO:0007669"/>
    <property type="project" value="UniProtKB-KW"/>
</dbReference>
<evidence type="ECO:0000256" key="16">
    <source>
        <dbReference type="SAM" id="MobiDB-lite"/>
    </source>
</evidence>
<keyword evidence="8" id="KW-0378">Hydrolase</keyword>
<keyword evidence="12" id="KW-0131">Cell cycle</keyword>
<dbReference type="GO" id="GO:0051301">
    <property type="term" value="P:cell division"/>
    <property type="evidence" value="ECO:0007669"/>
    <property type="project" value="UniProtKB-KW"/>
</dbReference>
<evidence type="ECO:0000256" key="1">
    <source>
        <dbReference type="ARBA" id="ARBA00004633"/>
    </source>
</evidence>
<evidence type="ECO:0000256" key="12">
    <source>
        <dbReference type="ARBA" id="ARBA00023306"/>
    </source>
</evidence>
<dbReference type="Gene3D" id="3.40.50.300">
    <property type="entry name" value="P-loop containing nucleotide triphosphate hydrolases"/>
    <property type="match status" value="1"/>
</dbReference>
<comment type="caution">
    <text evidence="19">The sequence shown here is derived from an EMBL/GenBank/DDBJ whole genome shotgun (WGS) entry which is preliminary data.</text>
</comment>
<evidence type="ECO:0000256" key="10">
    <source>
        <dbReference type="ARBA" id="ARBA00022927"/>
    </source>
</evidence>
<dbReference type="PANTHER" id="PTHR23074">
    <property type="entry name" value="AAA DOMAIN-CONTAINING"/>
    <property type="match status" value="1"/>
</dbReference>
<feature type="compositionally biased region" description="Basic and acidic residues" evidence="16">
    <location>
        <begin position="182"/>
        <end position="202"/>
    </location>
</feature>
<comment type="catalytic activity">
    <reaction evidence="13">
        <text>ATP + H2O = ADP + phosphate + H(+)</text>
        <dbReference type="Rhea" id="RHEA:13065"/>
        <dbReference type="ChEBI" id="CHEBI:15377"/>
        <dbReference type="ChEBI" id="CHEBI:15378"/>
        <dbReference type="ChEBI" id="CHEBI:30616"/>
        <dbReference type="ChEBI" id="CHEBI:43474"/>
        <dbReference type="ChEBI" id="CHEBI:456216"/>
        <dbReference type="EC" id="3.6.4.6"/>
    </reaction>
</comment>
<evidence type="ECO:0000256" key="8">
    <source>
        <dbReference type="ARBA" id="ARBA00022801"/>
    </source>
</evidence>
<evidence type="ECO:0000256" key="13">
    <source>
        <dbReference type="ARBA" id="ARBA00048883"/>
    </source>
</evidence>
<evidence type="ECO:0000256" key="2">
    <source>
        <dbReference type="ARBA" id="ARBA00006914"/>
    </source>
</evidence>
<comment type="subcellular location">
    <subcellularLocation>
        <location evidence="1">Late endosome membrane</location>
        <topology evidence="1">Peripheral membrane protein</topology>
    </subcellularLocation>
</comment>
<feature type="domain" description="MIT" evidence="18">
    <location>
        <begin position="112"/>
        <end position="187"/>
    </location>
</feature>
<evidence type="ECO:0000256" key="5">
    <source>
        <dbReference type="ARBA" id="ARBA00022618"/>
    </source>
</evidence>
<comment type="similarity">
    <text evidence="2 14">Belongs to the AAA ATPase family.</text>
</comment>
<feature type="region of interest" description="Disordered" evidence="16">
    <location>
        <begin position="182"/>
        <end position="218"/>
    </location>
</feature>
<reference evidence="19" key="1">
    <citation type="submission" date="2021-05" db="EMBL/GenBank/DDBJ databases">
        <authorList>
            <person name="Tigano A."/>
        </authorList>
    </citation>
    <scope>NUCLEOTIDE SEQUENCE</scope>
</reference>
<name>A0A8S4AUN6_9TELE</name>
<keyword evidence="15" id="KW-0175">Coiled coil</keyword>
<evidence type="ECO:0000256" key="11">
    <source>
        <dbReference type="ARBA" id="ARBA00023136"/>
    </source>
</evidence>
<dbReference type="GO" id="GO:0005524">
    <property type="term" value="F:ATP binding"/>
    <property type="evidence" value="ECO:0007669"/>
    <property type="project" value="UniProtKB-KW"/>
</dbReference>
<feature type="domain" description="MIT" evidence="18">
    <location>
        <begin position="38"/>
        <end position="111"/>
    </location>
</feature>
<accession>A0A8S4AUN6</accession>
<dbReference type="GO" id="GO:0016887">
    <property type="term" value="F:ATP hydrolysis activity"/>
    <property type="evidence" value="ECO:0007669"/>
    <property type="project" value="InterPro"/>
</dbReference>
<dbReference type="FunFam" id="1.20.58.80:FF:000002">
    <property type="entry name" value="Vacuolar protein sorting-associated protein 4A"/>
    <property type="match status" value="1"/>
</dbReference>
<dbReference type="SUPFAM" id="SSF52540">
    <property type="entry name" value="P-loop containing nucleoside triphosphate hydrolases"/>
    <property type="match status" value="1"/>
</dbReference>
<keyword evidence="5" id="KW-0132">Cell division</keyword>
<dbReference type="SMART" id="SM00745">
    <property type="entry name" value="MIT"/>
    <property type="match status" value="2"/>
</dbReference>
<dbReference type="SMART" id="SM00382">
    <property type="entry name" value="AAA"/>
    <property type="match status" value="1"/>
</dbReference>
<evidence type="ECO:0000256" key="3">
    <source>
        <dbReference type="ARBA" id="ARBA00012674"/>
    </source>
</evidence>
<keyword evidence="20" id="KW-1185">Reference proteome</keyword>
<evidence type="ECO:0000259" key="18">
    <source>
        <dbReference type="SMART" id="SM00745"/>
    </source>
</evidence>
<dbReference type="OrthoDB" id="29072at2759"/>
<dbReference type="Proteomes" id="UP000677803">
    <property type="component" value="Unassembled WGS sequence"/>
</dbReference>
<dbReference type="Pfam" id="PF09336">
    <property type="entry name" value="Vps4_C"/>
    <property type="match status" value="1"/>
</dbReference>
<dbReference type="Pfam" id="PF04212">
    <property type="entry name" value="MIT"/>
    <property type="match status" value="2"/>
</dbReference>
<dbReference type="FunFam" id="3.40.50.300:FF:000043">
    <property type="entry name" value="Vacuolar protein sorting-associated protein 4"/>
    <property type="match status" value="1"/>
</dbReference>
<keyword evidence="4" id="KW-0813">Transport</keyword>
<dbReference type="InterPro" id="IPR050304">
    <property type="entry name" value="MT-severing_AAA_ATPase"/>
</dbReference>
<feature type="domain" description="AAA+ ATPase" evidence="17">
    <location>
        <begin position="270"/>
        <end position="406"/>
    </location>
</feature>
<evidence type="ECO:0000256" key="9">
    <source>
        <dbReference type="ARBA" id="ARBA00022840"/>
    </source>
</evidence>
<dbReference type="InterPro" id="IPR027417">
    <property type="entry name" value="P-loop_NTPase"/>
</dbReference>
<evidence type="ECO:0000256" key="7">
    <source>
        <dbReference type="ARBA" id="ARBA00022753"/>
    </source>
</evidence>
<dbReference type="GO" id="GO:0031902">
    <property type="term" value="C:late endosome membrane"/>
    <property type="evidence" value="ECO:0007669"/>
    <property type="project" value="UniProtKB-SubCell"/>
</dbReference>
<evidence type="ECO:0000256" key="14">
    <source>
        <dbReference type="RuleBase" id="RU003651"/>
    </source>
</evidence>
<dbReference type="CDD" id="cd19521">
    <property type="entry name" value="RecA-like_VPS4"/>
    <property type="match status" value="1"/>
</dbReference>
<keyword evidence="6 14" id="KW-0547">Nucleotide-binding</keyword>
<keyword evidence="9 14" id="KW-0067">ATP-binding</keyword>
<dbReference type="InterPro" id="IPR015415">
    <property type="entry name" value="Spast_Vps4_C"/>
</dbReference>
<dbReference type="GO" id="GO:0007033">
    <property type="term" value="P:vacuole organization"/>
    <property type="evidence" value="ECO:0007669"/>
    <property type="project" value="TreeGrafter"/>
</dbReference>
<dbReference type="Pfam" id="PF00004">
    <property type="entry name" value="AAA"/>
    <property type="match status" value="1"/>
</dbReference>
<dbReference type="FunFam" id="1.10.8.60:FF:000015">
    <property type="entry name" value="vacuolar protein sorting-associated protein 4A"/>
    <property type="match status" value="1"/>
</dbReference>
<dbReference type="Gene3D" id="1.20.58.80">
    <property type="entry name" value="Phosphotransferase system, lactose/cellobiose-type IIA subunit"/>
    <property type="match status" value="2"/>
</dbReference>
<dbReference type="EC" id="3.6.4.6" evidence="3"/>
<gene>
    <name evidence="19" type="ORF">MMEN_LOCUS7746</name>
</gene>
<keyword evidence="11" id="KW-0472">Membrane</keyword>
<dbReference type="InterPro" id="IPR007330">
    <property type="entry name" value="MIT_dom"/>
</dbReference>
<dbReference type="EMBL" id="CAJRST010007779">
    <property type="protein sequence ID" value="CAG5896684.1"/>
    <property type="molecule type" value="Genomic_DNA"/>
</dbReference>
<organism evidence="19 20">
    <name type="scientific">Menidia menidia</name>
    <name type="common">Atlantic silverside</name>
    <dbReference type="NCBI Taxonomy" id="238744"/>
    <lineage>
        <taxon>Eukaryota</taxon>
        <taxon>Metazoa</taxon>
        <taxon>Chordata</taxon>
        <taxon>Craniata</taxon>
        <taxon>Vertebrata</taxon>
        <taxon>Euteleostomi</taxon>
        <taxon>Actinopterygii</taxon>
        <taxon>Neopterygii</taxon>
        <taxon>Teleostei</taxon>
        <taxon>Neoteleostei</taxon>
        <taxon>Acanthomorphata</taxon>
        <taxon>Ovalentaria</taxon>
        <taxon>Atherinomorphae</taxon>
        <taxon>Atheriniformes</taxon>
        <taxon>Atherinopsidae</taxon>
        <taxon>Menidiinae</taxon>
        <taxon>Menidia</taxon>
    </lineage>
</organism>
<evidence type="ECO:0000256" key="6">
    <source>
        <dbReference type="ARBA" id="ARBA00022741"/>
    </source>
</evidence>
<dbReference type="Pfam" id="PF17862">
    <property type="entry name" value="AAA_lid_3"/>
    <property type="match status" value="1"/>
</dbReference>
<dbReference type="Gene3D" id="1.10.8.60">
    <property type="match status" value="1"/>
</dbReference>
<dbReference type="FunFam" id="1.20.58.80:FF:000004">
    <property type="entry name" value="Vacuolar protein sorting-associated protein 4"/>
    <property type="match status" value="1"/>
</dbReference>
<proteinExistence type="inferred from homology"/>
<dbReference type="InterPro" id="IPR003593">
    <property type="entry name" value="AAA+_ATPase"/>
</dbReference>
<dbReference type="InterPro" id="IPR003960">
    <property type="entry name" value="ATPase_AAA_CS"/>
</dbReference>
<evidence type="ECO:0000256" key="15">
    <source>
        <dbReference type="SAM" id="Coils"/>
    </source>
</evidence>
<dbReference type="PANTHER" id="PTHR23074:SF72">
    <property type="entry name" value="VACUOLAR PROTEIN SORTING-ASSOCIATED PROTEIN 4B"/>
    <property type="match status" value="1"/>
</dbReference>
<protein>
    <recommendedName>
        <fullName evidence="3">vesicle-fusing ATPase</fullName>
        <ecNumber evidence="3">3.6.4.6</ecNumber>
    </recommendedName>
</protein>
<dbReference type="InterPro" id="IPR041569">
    <property type="entry name" value="AAA_lid_3"/>
</dbReference>
<evidence type="ECO:0000313" key="19">
    <source>
        <dbReference type="EMBL" id="CAG5896684.1"/>
    </source>
</evidence>
<dbReference type="InterPro" id="IPR036181">
    <property type="entry name" value="MIT_dom_sf"/>
</dbReference>
<evidence type="ECO:0000313" key="20">
    <source>
        <dbReference type="Proteomes" id="UP000677803"/>
    </source>
</evidence>
<evidence type="ECO:0000256" key="4">
    <source>
        <dbReference type="ARBA" id="ARBA00022448"/>
    </source>
</evidence>
<sequence length="548" mass="61310">MVIVGPPLVDYTALTVVGAISVSRTVTSIDFRTTKKFNFLPFQKAIAVAQKASQEDQAGNFEDAIRSYQHAVKYFLHILKREPQGKDGNQKIRDRCKQYLDRVEELQDYVVNKEKAIDLASKAAQEDKAQNYEEALRLYQAAVQYFLHVVKYEAQGDKAKQSIRGKCAEYLDRAEKLKEYLKKKEKAPPAKPVKESQSDDKGCVYGNESDEGDDPEKKKFQNQLSGAIVMEKPNIKWNDVAGLEGAKEALKEAVILPIKFPHLFTGKRTPWRGILLFGPPGTGKSYLAKAVATEANNSTFFSISSSDLVSKWLGESEKLVKNLFSLAREHKPSIIFIDEIDSLCGSRSENESEAARRIKTEFLVQMQGVGNDNEGVLVLGATNIPWTLDSAIRRRFEKRIYIPLPEEHARSFMFKLHLGSTLTSLTESDFSTLGKKTDGYSGADVSIIVRDALMQPVRKVQSATHFKRVRGPSRADPNVIIDDLLTPCSPGDPNAIEMTWMEVPGEKLCEPVVCMADMLRSLASTKPTVNEQDLDKLKKFTEDFGQEG</sequence>
<keyword evidence="10" id="KW-0653">Protein transport</keyword>
<keyword evidence="7" id="KW-0967">Endosome</keyword>
<dbReference type="SUPFAM" id="SSF116846">
    <property type="entry name" value="MIT domain"/>
    <property type="match status" value="2"/>
</dbReference>
<dbReference type="PROSITE" id="PS00674">
    <property type="entry name" value="AAA"/>
    <property type="match status" value="1"/>
</dbReference>
<dbReference type="AlphaFoldDB" id="A0A8S4AUN6"/>
<dbReference type="InterPro" id="IPR003959">
    <property type="entry name" value="ATPase_AAA_core"/>
</dbReference>
<evidence type="ECO:0000259" key="17">
    <source>
        <dbReference type="SMART" id="SM00382"/>
    </source>
</evidence>
<dbReference type="GO" id="GO:0016197">
    <property type="term" value="P:endosomal transport"/>
    <property type="evidence" value="ECO:0007669"/>
    <property type="project" value="TreeGrafter"/>
</dbReference>
<feature type="coiled-coil region" evidence="15">
    <location>
        <begin position="89"/>
        <end position="142"/>
    </location>
</feature>